<evidence type="ECO:0000256" key="2">
    <source>
        <dbReference type="SAM" id="SignalP"/>
    </source>
</evidence>
<dbReference type="PANTHER" id="PTHR30163:SF8">
    <property type="entry name" value="LYTIC MUREIN TRANSGLYCOSYLASE"/>
    <property type="match status" value="1"/>
</dbReference>
<keyword evidence="5" id="KW-1185">Reference proteome</keyword>
<keyword evidence="2" id="KW-0732">Signal</keyword>
<evidence type="ECO:0000259" key="3">
    <source>
        <dbReference type="Pfam" id="PF13406"/>
    </source>
</evidence>
<feature type="region of interest" description="Disordered" evidence="1">
    <location>
        <begin position="260"/>
        <end position="364"/>
    </location>
</feature>
<dbReference type="InterPro" id="IPR031304">
    <property type="entry name" value="SLT_2"/>
</dbReference>
<keyword evidence="4" id="KW-0378">Hydrolase</keyword>
<feature type="chain" id="PRO_5046233482" evidence="2">
    <location>
        <begin position="31"/>
        <end position="631"/>
    </location>
</feature>
<dbReference type="CDD" id="cd13399">
    <property type="entry name" value="Slt35-like"/>
    <property type="match status" value="1"/>
</dbReference>
<keyword evidence="4" id="KW-0808">Transferase</keyword>
<feature type="compositionally biased region" description="Acidic residues" evidence="1">
    <location>
        <begin position="520"/>
        <end position="532"/>
    </location>
</feature>
<accession>A0ABT6HQ48</accession>
<dbReference type="GO" id="GO:0016787">
    <property type="term" value="F:hydrolase activity"/>
    <property type="evidence" value="ECO:0007669"/>
    <property type="project" value="UniProtKB-KW"/>
</dbReference>
<dbReference type="RefSeq" id="WP_279928422.1">
    <property type="nucleotide sequence ID" value="NZ_JARWBG010000014.1"/>
</dbReference>
<dbReference type="PRINTS" id="PR01217">
    <property type="entry name" value="PRICHEXTENSN"/>
</dbReference>
<feature type="compositionally biased region" description="Pro residues" evidence="1">
    <location>
        <begin position="314"/>
        <end position="360"/>
    </location>
</feature>
<dbReference type="Gene3D" id="1.10.530.10">
    <property type="match status" value="1"/>
</dbReference>
<protein>
    <submittedName>
        <fullName evidence="4">Lytic murein transglycosylase</fullName>
        <ecNumber evidence="4">2.4.-.-</ecNumber>
    </submittedName>
</protein>
<dbReference type="SUPFAM" id="SSF53955">
    <property type="entry name" value="Lysozyme-like"/>
    <property type="match status" value="1"/>
</dbReference>
<reference evidence="4 5" key="1">
    <citation type="submission" date="2023-04" db="EMBL/GenBank/DDBJ databases">
        <title>Streptomyces chengmaiensis sp. nov. isolated from the stem of mangrove plant in Hainan.</title>
        <authorList>
            <person name="Huang X."/>
            <person name="Zhou S."/>
            <person name="Chu X."/>
            <person name="Xie Y."/>
            <person name="Lin Y."/>
        </authorList>
    </citation>
    <scope>NUCLEOTIDE SEQUENCE [LARGE SCALE GENOMIC DNA]</scope>
    <source>
        <strain evidence="4 5">HNM0663</strain>
    </source>
</reference>
<dbReference type="Gene3D" id="2.60.40.10">
    <property type="entry name" value="Immunoglobulins"/>
    <property type="match status" value="1"/>
</dbReference>
<proteinExistence type="predicted"/>
<evidence type="ECO:0000313" key="4">
    <source>
        <dbReference type="EMBL" id="MDH2390004.1"/>
    </source>
</evidence>
<evidence type="ECO:0000313" key="5">
    <source>
        <dbReference type="Proteomes" id="UP001223144"/>
    </source>
</evidence>
<name>A0ABT6HQ48_9ACTN</name>
<feature type="domain" description="Transglycosylase SLT" evidence="3">
    <location>
        <begin position="177"/>
        <end position="217"/>
    </location>
</feature>
<feature type="region of interest" description="Disordered" evidence="1">
    <location>
        <begin position="519"/>
        <end position="575"/>
    </location>
</feature>
<keyword evidence="4" id="KW-0328">Glycosyltransferase</keyword>
<feature type="region of interest" description="Disordered" evidence="1">
    <location>
        <begin position="29"/>
        <end position="87"/>
    </location>
</feature>
<dbReference type="GO" id="GO:0016757">
    <property type="term" value="F:glycosyltransferase activity"/>
    <property type="evidence" value="ECO:0007669"/>
    <property type="project" value="UniProtKB-KW"/>
</dbReference>
<dbReference type="Proteomes" id="UP001223144">
    <property type="component" value="Unassembled WGS sequence"/>
</dbReference>
<dbReference type="InterPro" id="IPR023346">
    <property type="entry name" value="Lysozyme-like_dom_sf"/>
</dbReference>
<sequence length="631" mass="64529">MAPLFGRRMRKGATTTAVAAAAVAALSASQAPSVTPAPSGGSQEAADADLPPGTPVSGNSPYYTDLPPLNTSGKPVDPSHGRPAAGETEAGIPATVLAAYKQAEQTIAASDPGCHVPWQLLAAIGKVESGQARGGKVDAEGTTFTPILGPVLNGVGFANISDTDNGAYDGDTTHDRAVGPMQFIPSTWETWGQDANGDGRKDPNNIYDAALAAGRYLCAGERDLSGGEDLEKAILGYNHSRAYLRTVLSWFEYYKRGTHEVPDGTGVLPVEDKPDSGPVVPPTPLTTPIPKPTAPSKPKPEPEPAPSESGGTPGPKPTPDPKPTPTPTPTPTPKPTPPVAPEVQPTPKPTPTPTPTPTPAPVARIEDAGTGELTAMAGRAFAARPTVRVKDADGMTVAGCPVRFEIVGDVDARFADGESEVTVETRADGTAVAPVIEAGEQTGVFTVRAVAANKTAVFADFTATVTPRAADALARTGDTPLTAAPGGEFADRIEVRATLEGEIAAGVAVKAAILAPVEAEPAEGESPDEPTEGEAGAQADDQAREPSETPGDESADQPADSEKGPYFKDAEGKPVRTLTELTTDADGLLALPEIFADDTTGTFLLRLTAEGGATVTIELKVVASPADGDAA</sequence>
<dbReference type="Pfam" id="PF13406">
    <property type="entry name" value="SLT_2"/>
    <property type="match status" value="1"/>
</dbReference>
<feature type="compositionally biased region" description="Basic and acidic residues" evidence="1">
    <location>
        <begin position="560"/>
        <end position="574"/>
    </location>
</feature>
<feature type="signal peptide" evidence="2">
    <location>
        <begin position="1"/>
        <end position="30"/>
    </location>
</feature>
<dbReference type="InterPro" id="IPR013783">
    <property type="entry name" value="Ig-like_fold"/>
</dbReference>
<comment type="caution">
    <text evidence="4">The sequence shown here is derived from an EMBL/GenBank/DDBJ whole genome shotgun (WGS) entry which is preliminary data.</text>
</comment>
<gene>
    <name evidence="4" type="ORF">QCN29_14625</name>
</gene>
<feature type="compositionally biased region" description="Pro residues" evidence="1">
    <location>
        <begin position="279"/>
        <end position="297"/>
    </location>
</feature>
<dbReference type="InterPro" id="IPR043426">
    <property type="entry name" value="MltB-like"/>
</dbReference>
<organism evidence="4 5">
    <name type="scientific">Streptomyces chengmaiensis</name>
    <dbReference type="NCBI Taxonomy" id="3040919"/>
    <lineage>
        <taxon>Bacteria</taxon>
        <taxon>Bacillati</taxon>
        <taxon>Actinomycetota</taxon>
        <taxon>Actinomycetes</taxon>
        <taxon>Kitasatosporales</taxon>
        <taxon>Streptomycetaceae</taxon>
        <taxon>Streptomyces</taxon>
    </lineage>
</organism>
<dbReference type="EMBL" id="JARWBG010000014">
    <property type="protein sequence ID" value="MDH2390004.1"/>
    <property type="molecule type" value="Genomic_DNA"/>
</dbReference>
<dbReference type="PANTHER" id="PTHR30163">
    <property type="entry name" value="MEMBRANE-BOUND LYTIC MUREIN TRANSGLYCOSYLASE B"/>
    <property type="match status" value="1"/>
</dbReference>
<evidence type="ECO:0000256" key="1">
    <source>
        <dbReference type="SAM" id="MobiDB-lite"/>
    </source>
</evidence>
<dbReference type="EC" id="2.4.-.-" evidence="4"/>